<dbReference type="PANTHER" id="PTHR31552:SF8">
    <property type="entry name" value="SERPENTINE RECEPTOR CLASS GAMMA"/>
    <property type="match status" value="1"/>
</dbReference>
<feature type="transmembrane region" description="Helical" evidence="1">
    <location>
        <begin position="51"/>
        <end position="74"/>
    </location>
</feature>
<keyword evidence="1" id="KW-0472">Membrane</keyword>
<feature type="transmembrane region" description="Helical" evidence="1">
    <location>
        <begin position="141"/>
        <end position="165"/>
    </location>
</feature>
<keyword evidence="1" id="KW-1133">Transmembrane helix</keyword>
<evidence type="ECO:0000256" key="1">
    <source>
        <dbReference type="SAM" id="Phobius"/>
    </source>
</evidence>
<dbReference type="OrthoDB" id="5798218at2759"/>
<dbReference type="Proteomes" id="UP000024635">
    <property type="component" value="Unassembled WGS sequence"/>
</dbReference>
<proteinExistence type="predicted"/>
<evidence type="ECO:0000313" key="2">
    <source>
        <dbReference type="EMBL" id="EYC33926.1"/>
    </source>
</evidence>
<feature type="transmembrane region" description="Helical" evidence="1">
    <location>
        <begin position="12"/>
        <end position="31"/>
    </location>
</feature>
<feature type="transmembrane region" description="Helical" evidence="1">
    <location>
        <begin position="95"/>
        <end position="115"/>
    </location>
</feature>
<evidence type="ECO:0008006" key="4">
    <source>
        <dbReference type="Google" id="ProtNLM"/>
    </source>
</evidence>
<organism evidence="2 3">
    <name type="scientific">Ancylostoma ceylanicum</name>
    <dbReference type="NCBI Taxonomy" id="53326"/>
    <lineage>
        <taxon>Eukaryota</taxon>
        <taxon>Metazoa</taxon>
        <taxon>Ecdysozoa</taxon>
        <taxon>Nematoda</taxon>
        <taxon>Chromadorea</taxon>
        <taxon>Rhabditida</taxon>
        <taxon>Rhabditina</taxon>
        <taxon>Rhabditomorpha</taxon>
        <taxon>Strongyloidea</taxon>
        <taxon>Ancylostomatidae</taxon>
        <taxon>Ancylostomatinae</taxon>
        <taxon>Ancylostoma</taxon>
    </lineage>
</organism>
<accession>A0A016W2V9</accession>
<sequence>MMVTSKSHTFRSPFFQIFIFSGIFDIMAVLAQEWIRADYYHTFGYRIELATRIITTLTGTNLLVHVFCSVLMTLNRYTAACRPIFHQEFWTDLRVKCLLIVTFILSYLAYLEWFLTKFLYKETPDGWRMIGRQYATYGTRLMGALVVFICEFINIILITCTVLSIRRQRKTNNQRLGQELSLVVLTAITCPVNLLEGIYDFSFLFEFESPVITWMQNQRPEAWPVSPFTDRDAYRAFSPAFHRRSSTAKCRSADDQTMSTTTRLSITVGHIILMSDAHVFPANFTFLGEFPGVLTESWGYR</sequence>
<dbReference type="SUPFAM" id="SSF81321">
    <property type="entry name" value="Family A G protein-coupled receptor-like"/>
    <property type="match status" value="1"/>
</dbReference>
<evidence type="ECO:0000313" key="3">
    <source>
        <dbReference type="Proteomes" id="UP000024635"/>
    </source>
</evidence>
<reference evidence="3" key="1">
    <citation type="journal article" date="2015" name="Nat. Genet.">
        <title>The genome and transcriptome of the zoonotic hookworm Ancylostoma ceylanicum identify infection-specific gene families.</title>
        <authorList>
            <person name="Schwarz E.M."/>
            <person name="Hu Y."/>
            <person name="Antoshechkin I."/>
            <person name="Miller M.M."/>
            <person name="Sternberg P.W."/>
            <person name="Aroian R.V."/>
        </authorList>
    </citation>
    <scope>NUCLEOTIDE SEQUENCE</scope>
    <source>
        <strain evidence="3">HY135</strain>
    </source>
</reference>
<gene>
    <name evidence="2" type="primary">Acey_s0001.g168</name>
    <name evidence="2" type="ORF">Y032_0001g168</name>
</gene>
<name>A0A016W2V9_9BILA</name>
<keyword evidence="1" id="KW-0812">Transmembrane</keyword>
<keyword evidence="3" id="KW-1185">Reference proteome</keyword>
<dbReference type="InterPro" id="IPR019426">
    <property type="entry name" value="7TM_GPCR_serpentine_rcpt_Srv"/>
</dbReference>
<dbReference type="PANTHER" id="PTHR31552">
    <property type="entry name" value="SERPENTINE RECEPTOR CLASS GAMMA"/>
    <property type="match status" value="1"/>
</dbReference>
<dbReference type="Pfam" id="PF10323">
    <property type="entry name" value="7TM_GPCR_Srv"/>
    <property type="match status" value="1"/>
</dbReference>
<dbReference type="AlphaFoldDB" id="A0A016W2V9"/>
<dbReference type="Gene3D" id="1.20.1070.10">
    <property type="entry name" value="Rhodopsin 7-helix transmembrane proteins"/>
    <property type="match status" value="1"/>
</dbReference>
<dbReference type="EMBL" id="JARK01001337">
    <property type="protein sequence ID" value="EYC33926.1"/>
    <property type="molecule type" value="Genomic_DNA"/>
</dbReference>
<comment type="caution">
    <text evidence="2">The sequence shown here is derived from an EMBL/GenBank/DDBJ whole genome shotgun (WGS) entry which is preliminary data.</text>
</comment>
<protein>
    <recommendedName>
        <fullName evidence="4">Serpentine receptor class gamma</fullName>
    </recommendedName>
</protein>